<evidence type="ECO:0000256" key="1">
    <source>
        <dbReference type="ARBA" id="ARBA00022801"/>
    </source>
</evidence>
<dbReference type="InterPro" id="IPR013094">
    <property type="entry name" value="AB_hydrolase_3"/>
</dbReference>
<dbReference type="OrthoDB" id="19653at2759"/>
<dbReference type="VEuPathDB" id="FungiDB:ATEG_02845"/>
<dbReference type="PANTHER" id="PTHR48081:SF3">
    <property type="entry name" value="ALPHA_BETA HYDROLASE FOLD-3 DOMAIN-CONTAINING PROTEIN"/>
    <property type="match status" value="1"/>
</dbReference>
<dbReference type="Proteomes" id="UP000007963">
    <property type="component" value="Unassembled WGS sequence"/>
</dbReference>
<dbReference type="PANTHER" id="PTHR48081">
    <property type="entry name" value="AB HYDROLASE SUPERFAMILY PROTEIN C4A8.06C"/>
    <property type="match status" value="1"/>
</dbReference>
<feature type="domain" description="Alpha/beta hydrolase fold-3" evidence="2">
    <location>
        <begin position="91"/>
        <end position="210"/>
    </location>
</feature>
<protein>
    <recommendedName>
        <fullName evidence="2">Alpha/beta hydrolase fold-3 domain-containing protein</fullName>
    </recommendedName>
</protein>
<evidence type="ECO:0000259" key="2">
    <source>
        <dbReference type="Pfam" id="PF07859"/>
    </source>
</evidence>
<organism evidence="3 4">
    <name type="scientific">Aspergillus terreus (strain NIH 2624 / FGSC A1156)</name>
    <dbReference type="NCBI Taxonomy" id="341663"/>
    <lineage>
        <taxon>Eukaryota</taxon>
        <taxon>Fungi</taxon>
        <taxon>Dikarya</taxon>
        <taxon>Ascomycota</taxon>
        <taxon>Pezizomycotina</taxon>
        <taxon>Eurotiomycetes</taxon>
        <taxon>Eurotiomycetidae</taxon>
        <taxon>Eurotiales</taxon>
        <taxon>Aspergillaceae</taxon>
        <taxon>Aspergillus</taxon>
        <taxon>Aspergillus subgen. Circumdati</taxon>
    </lineage>
</organism>
<dbReference type="InterPro" id="IPR029058">
    <property type="entry name" value="AB_hydrolase_fold"/>
</dbReference>
<proteinExistence type="predicted"/>
<dbReference type="Pfam" id="PF07859">
    <property type="entry name" value="Abhydrolase_3"/>
    <property type="match status" value="1"/>
</dbReference>
<dbReference type="RefSeq" id="XP_001212023.1">
    <property type="nucleotide sequence ID" value="XM_001212023.1"/>
</dbReference>
<dbReference type="SUPFAM" id="SSF53474">
    <property type="entry name" value="alpha/beta-Hydrolases"/>
    <property type="match status" value="1"/>
</dbReference>
<dbReference type="GeneID" id="4317700"/>
<dbReference type="EMBL" id="CH476597">
    <property type="protein sequence ID" value="EAU36119.1"/>
    <property type="molecule type" value="Genomic_DNA"/>
</dbReference>
<dbReference type="HOGENOM" id="CLU_012494_9_1_1"/>
<dbReference type="OMA" id="DDFWKWL"/>
<gene>
    <name evidence="3" type="ORF">ATEG_02845</name>
</gene>
<dbReference type="STRING" id="341663.Q0CTY9"/>
<dbReference type="Gene3D" id="3.40.50.1820">
    <property type="entry name" value="alpha/beta hydrolase"/>
    <property type="match status" value="1"/>
</dbReference>
<dbReference type="eggNOG" id="KOG1515">
    <property type="taxonomic scope" value="Eukaryota"/>
</dbReference>
<name>Q0CTY9_ASPTN</name>
<keyword evidence="1" id="KW-0378">Hydrolase</keyword>
<sequence>MDPGKTTPIESTSNKLERFQVIQVYYKVVSQHGIRADILVPQTDFGGKRPAIIRLHGGGLVVKLPAKFTYIQRADKLQIQGDSLVPELFPRWLADLAYKHNAIIISGNYRLMPEATGLQILQDVEDLWTYIHSPTLASVLYSRPIPIELDLDRLIVAGDSAGGLLSAYLALSHPDNIRAGILAYPMLDVQSDAFSTPRERRITGLPFVPRSVLTEHCQNLETGDIVSSAPQPDRSKLTSAVFHYGMFSELYERESENSSRRGLLFPLDKLRETETKLPRGGICIFHCIDDDAVPVEGSRKFAEIARATMRGKQGGDKVVLTLLESGNHAFDFETDLDEPWLTNTLKHAVDTWLQ</sequence>
<accession>Q0CTY9</accession>
<dbReference type="GO" id="GO:0016787">
    <property type="term" value="F:hydrolase activity"/>
    <property type="evidence" value="ECO:0007669"/>
    <property type="project" value="UniProtKB-KW"/>
</dbReference>
<dbReference type="AlphaFoldDB" id="Q0CTY9"/>
<evidence type="ECO:0000313" key="3">
    <source>
        <dbReference type="EMBL" id="EAU36119.1"/>
    </source>
</evidence>
<evidence type="ECO:0000313" key="4">
    <source>
        <dbReference type="Proteomes" id="UP000007963"/>
    </source>
</evidence>
<reference evidence="4" key="1">
    <citation type="submission" date="2005-09" db="EMBL/GenBank/DDBJ databases">
        <title>Annotation of the Aspergillus terreus NIH2624 genome.</title>
        <authorList>
            <person name="Birren B.W."/>
            <person name="Lander E.S."/>
            <person name="Galagan J.E."/>
            <person name="Nusbaum C."/>
            <person name="Devon K."/>
            <person name="Henn M."/>
            <person name="Ma L.-J."/>
            <person name="Jaffe D.B."/>
            <person name="Butler J."/>
            <person name="Alvarez P."/>
            <person name="Gnerre S."/>
            <person name="Grabherr M."/>
            <person name="Kleber M."/>
            <person name="Mauceli E.W."/>
            <person name="Brockman W."/>
            <person name="Rounsley S."/>
            <person name="Young S.K."/>
            <person name="LaButti K."/>
            <person name="Pushparaj V."/>
            <person name="DeCaprio D."/>
            <person name="Crawford M."/>
            <person name="Koehrsen M."/>
            <person name="Engels R."/>
            <person name="Montgomery P."/>
            <person name="Pearson M."/>
            <person name="Howarth C."/>
            <person name="Larson L."/>
            <person name="Luoma S."/>
            <person name="White J."/>
            <person name="Alvarado L."/>
            <person name="Kodira C.D."/>
            <person name="Zeng Q."/>
            <person name="Oleary S."/>
            <person name="Yandava C."/>
            <person name="Denning D.W."/>
            <person name="Nierman W.C."/>
            <person name="Milne T."/>
            <person name="Madden K."/>
        </authorList>
    </citation>
    <scope>NUCLEOTIDE SEQUENCE [LARGE SCALE GENOMIC DNA]</scope>
    <source>
        <strain evidence="4">NIH 2624 / FGSC A1156</strain>
    </source>
</reference>
<dbReference type="InterPro" id="IPR050300">
    <property type="entry name" value="GDXG_lipolytic_enzyme"/>
</dbReference>